<dbReference type="InterPro" id="IPR028994">
    <property type="entry name" value="Integrin_alpha_N"/>
</dbReference>
<dbReference type="InterPro" id="IPR018247">
    <property type="entry name" value="EF_Hand_1_Ca_BS"/>
</dbReference>
<dbReference type="SUPFAM" id="SSF69318">
    <property type="entry name" value="Integrin alpha N-terminal domain"/>
    <property type="match status" value="1"/>
</dbReference>
<dbReference type="PROSITE" id="PS00018">
    <property type="entry name" value="EF_HAND_1"/>
    <property type="match status" value="1"/>
</dbReference>
<evidence type="ECO:0000259" key="2">
    <source>
        <dbReference type="SMART" id="SM00645"/>
    </source>
</evidence>
<feature type="domain" description="Peptidase C1A papain C-terminal" evidence="2">
    <location>
        <begin position="258"/>
        <end position="478"/>
    </location>
</feature>
<dbReference type="Pfam" id="PF14312">
    <property type="entry name" value="FG-GAP_2"/>
    <property type="match status" value="3"/>
</dbReference>
<dbReference type="Proteomes" id="UP000663720">
    <property type="component" value="Chromosome"/>
</dbReference>
<dbReference type="KEGG" id="dli:dnl_22170"/>
<dbReference type="RefSeq" id="WP_207691634.1">
    <property type="nucleotide sequence ID" value="NZ_CP061799.1"/>
</dbReference>
<keyword evidence="4" id="KW-1185">Reference proteome</keyword>
<sequence length="643" mass="68720">MHNGAKGLSSGAAYIFKYNGTSWTQASKLTASDGSEKDFFGFSVSVSGNYAIAGAVNEDEGGNNAGAVYIFQNNGGIWTQTAKLIPSDSSSMDFFGCSVSISGDYALAGAYSDDNHGKNSGSAYLFKNNGTSWMQHEKFFSGDGDNDDYLGRFVSVYSSQSASYRILAGAPGDDDNGENSGSVYVYGDFPVGRPVIEVAPLFLTLDQSKSARMVPELKARSEDIDECTRGLVIPENVKEYWKQYTPSPPQMGPSASDLPVSIDWSQYDGPVKSQGSCGACSVFAAVGLIENLGNQAGLPVEQDLSVQSVLSCSPDISCAGGWYWDALNYISTNGVIPTSCQPYTGQNGTCSERCEQPEFIEKIAQFTGSPGLWGEVLSPKNLKTALQTGPLCVAMYVPDDGTFTGSGYKGGVYNYEGGPISWEYNGHAVLLVGYDDNLQCFKVKNSWGPNWGENGYFRIAYDDVTDDVKFGSYAVTGSGAYLAGQTATFTISNQGSADLNIISMTGNKNWLAFSPVSPLTISPNQKQVISVSVSSWSLLNGAIDTGKITILSNDPSASTIDVNVTAKSGPEQGAVPGDIDNINQVDLHDAVLGLQVLTGITENQDSIRSDYVESKVDVNKDDRIGIEEVIYILKYLADNNHQN</sequence>
<dbReference type="Gene3D" id="2.60.40.10">
    <property type="entry name" value="Immunoglobulins"/>
    <property type="match status" value="1"/>
</dbReference>
<keyword evidence="1" id="KW-0732">Signal</keyword>
<dbReference type="AlphaFoldDB" id="A0A975GG54"/>
<accession>A0A975GG54</accession>
<dbReference type="PANTHER" id="PTHR36220">
    <property type="entry name" value="UNNAMED PRODUCT"/>
    <property type="match status" value="1"/>
</dbReference>
<dbReference type="PANTHER" id="PTHR36220:SF1">
    <property type="entry name" value="GAMMA TUBULIN COMPLEX COMPONENT C-TERMINAL DOMAIN-CONTAINING PROTEIN"/>
    <property type="match status" value="1"/>
</dbReference>
<evidence type="ECO:0000313" key="4">
    <source>
        <dbReference type="Proteomes" id="UP000663720"/>
    </source>
</evidence>
<dbReference type="GO" id="GO:0008234">
    <property type="term" value="F:cysteine-type peptidase activity"/>
    <property type="evidence" value="ECO:0007669"/>
    <property type="project" value="InterPro"/>
</dbReference>
<dbReference type="InterPro" id="IPR013783">
    <property type="entry name" value="Ig-like_fold"/>
</dbReference>
<evidence type="ECO:0000256" key="1">
    <source>
        <dbReference type="ARBA" id="ARBA00022729"/>
    </source>
</evidence>
<dbReference type="GO" id="GO:0006508">
    <property type="term" value="P:proteolysis"/>
    <property type="evidence" value="ECO:0007669"/>
    <property type="project" value="InterPro"/>
</dbReference>
<organism evidence="3 4">
    <name type="scientific">Desulfonema limicola</name>
    <dbReference type="NCBI Taxonomy" id="45656"/>
    <lineage>
        <taxon>Bacteria</taxon>
        <taxon>Pseudomonadati</taxon>
        <taxon>Thermodesulfobacteriota</taxon>
        <taxon>Desulfobacteria</taxon>
        <taxon>Desulfobacterales</taxon>
        <taxon>Desulfococcaceae</taxon>
        <taxon>Desulfonema</taxon>
    </lineage>
</organism>
<dbReference type="EMBL" id="CP061799">
    <property type="protein sequence ID" value="QTA79935.1"/>
    <property type="molecule type" value="Genomic_DNA"/>
</dbReference>
<dbReference type="InterPro" id="IPR000668">
    <property type="entry name" value="Peptidase_C1A_C"/>
</dbReference>
<gene>
    <name evidence="3" type="ORF">dnl_22170</name>
</gene>
<dbReference type="Gene3D" id="3.90.70.10">
    <property type="entry name" value="Cysteine proteinases"/>
    <property type="match status" value="1"/>
</dbReference>
<name>A0A975GG54_9BACT</name>
<proteinExistence type="predicted"/>
<dbReference type="InterPro" id="IPR038765">
    <property type="entry name" value="Papain-like_cys_pep_sf"/>
</dbReference>
<dbReference type="PROSITE" id="PS00639">
    <property type="entry name" value="THIOL_PROTEASE_HIS"/>
    <property type="match status" value="1"/>
</dbReference>
<protein>
    <submittedName>
        <fullName evidence="3">Peptidase C1A domain-containing protein, GG-GAP repeat-containing</fullName>
    </submittedName>
</protein>
<dbReference type="InterPro" id="IPR013517">
    <property type="entry name" value="FG-GAP"/>
</dbReference>
<dbReference type="InterPro" id="IPR039417">
    <property type="entry name" value="Peptidase_C1A_papain-like"/>
</dbReference>
<reference evidence="3" key="1">
    <citation type="journal article" date="2021" name="Microb. Physiol.">
        <title>Proteogenomic Insights into the Physiology of Marine, Sulfate-Reducing, Filamentous Desulfonema limicola and Desulfonema magnum.</title>
        <authorList>
            <person name="Schnaars V."/>
            <person name="Wohlbrand L."/>
            <person name="Scheve S."/>
            <person name="Hinrichs C."/>
            <person name="Reinhardt R."/>
            <person name="Rabus R."/>
        </authorList>
    </citation>
    <scope>NUCLEOTIDE SEQUENCE</scope>
    <source>
        <strain evidence="3">5ac10</strain>
    </source>
</reference>
<evidence type="ECO:0000313" key="3">
    <source>
        <dbReference type="EMBL" id="QTA79935.1"/>
    </source>
</evidence>
<dbReference type="Pfam" id="PF00112">
    <property type="entry name" value="Peptidase_C1"/>
    <property type="match status" value="1"/>
</dbReference>
<dbReference type="CDD" id="cd02248">
    <property type="entry name" value="Peptidase_C1A"/>
    <property type="match status" value="1"/>
</dbReference>
<dbReference type="InterPro" id="IPR025660">
    <property type="entry name" value="Pept_his_AS"/>
</dbReference>
<dbReference type="SMART" id="SM00645">
    <property type="entry name" value="Pept_C1"/>
    <property type="match status" value="1"/>
</dbReference>
<dbReference type="SUPFAM" id="SSF54001">
    <property type="entry name" value="Cysteine proteinases"/>
    <property type="match status" value="1"/>
</dbReference>
<dbReference type="Gene3D" id="2.130.10.130">
    <property type="entry name" value="Integrin alpha, N-terminal"/>
    <property type="match status" value="1"/>
</dbReference>